<feature type="compositionally biased region" description="Polar residues" evidence="8">
    <location>
        <begin position="584"/>
        <end position="593"/>
    </location>
</feature>
<evidence type="ECO:0000256" key="6">
    <source>
        <dbReference type="ARBA" id="ARBA00023136"/>
    </source>
</evidence>
<evidence type="ECO:0000256" key="7">
    <source>
        <dbReference type="ARBA" id="ARBA00049119"/>
    </source>
</evidence>
<comment type="caution">
    <text evidence="11">The sequence shown here is derived from an EMBL/GenBank/DDBJ whole genome shotgun (WGS) entry which is preliminary data.</text>
</comment>
<gene>
    <name evidence="11" type="ORF">RHS04_02546</name>
</gene>
<evidence type="ECO:0000313" key="11">
    <source>
        <dbReference type="EMBL" id="KAF8682369.1"/>
    </source>
</evidence>
<dbReference type="PANTHER" id="PTHR48022:SF37">
    <property type="entry name" value="MAJOR FACILITATOR SUPERFAMILY (MFS) PROFILE DOMAIN-CONTAINING PROTEIN-RELATED"/>
    <property type="match status" value="1"/>
</dbReference>
<evidence type="ECO:0000256" key="3">
    <source>
        <dbReference type="ARBA" id="ARBA00022448"/>
    </source>
</evidence>
<evidence type="ECO:0000256" key="2">
    <source>
        <dbReference type="ARBA" id="ARBA00010992"/>
    </source>
</evidence>
<feature type="transmembrane region" description="Helical" evidence="9">
    <location>
        <begin position="7"/>
        <end position="31"/>
    </location>
</feature>
<dbReference type="PANTHER" id="PTHR48022">
    <property type="entry name" value="PLASTIDIC GLUCOSE TRANSPORTER 4"/>
    <property type="match status" value="1"/>
</dbReference>
<feature type="transmembrane region" description="Helical" evidence="9">
    <location>
        <begin position="145"/>
        <end position="162"/>
    </location>
</feature>
<keyword evidence="5 9" id="KW-1133">Transmembrane helix</keyword>
<evidence type="ECO:0000259" key="10">
    <source>
        <dbReference type="PROSITE" id="PS50850"/>
    </source>
</evidence>
<evidence type="ECO:0000256" key="9">
    <source>
        <dbReference type="SAM" id="Phobius"/>
    </source>
</evidence>
<feature type="transmembrane region" description="Helical" evidence="9">
    <location>
        <begin position="327"/>
        <end position="352"/>
    </location>
</feature>
<dbReference type="NCBIfam" id="TIGR00879">
    <property type="entry name" value="SP"/>
    <property type="match status" value="1"/>
</dbReference>
<dbReference type="Pfam" id="PF00083">
    <property type="entry name" value="Sugar_tr"/>
    <property type="match status" value="1"/>
</dbReference>
<comment type="similarity">
    <text evidence="2">Belongs to the major facilitator superfamily. Sugar transporter (TC 2.A.1.1) family.</text>
</comment>
<feature type="compositionally biased region" description="Basic residues" evidence="8">
    <location>
        <begin position="616"/>
        <end position="625"/>
    </location>
</feature>
<keyword evidence="4 9" id="KW-0812">Transmembrane</keyword>
<dbReference type="InterPro" id="IPR005829">
    <property type="entry name" value="Sugar_transporter_CS"/>
</dbReference>
<reference evidence="11" key="1">
    <citation type="submission" date="2020-09" db="EMBL/GenBank/DDBJ databases">
        <title>Comparative genome analyses of four rice-infecting Rhizoctonia solani isolates reveal extensive enrichment of homogalacturonan modification genes.</title>
        <authorList>
            <person name="Lee D.-Y."/>
            <person name="Jeon J."/>
            <person name="Kim K.-T."/>
            <person name="Cheong K."/>
            <person name="Song H."/>
            <person name="Choi G."/>
            <person name="Ko J."/>
            <person name="Opiyo S.O."/>
            <person name="Zuo S."/>
            <person name="Madhav S."/>
            <person name="Lee Y.-H."/>
            <person name="Wang G.-L."/>
        </authorList>
    </citation>
    <scope>NUCLEOTIDE SEQUENCE</scope>
    <source>
        <strain evidence="11">AG1-IA YN-7</strain>
    </source>
</reference>
<accession>A0A8H7HF13</accession>
<sequence>MALSPKVYTWLCGCFAALGSILFGYDLGIIASVLPSETFLDVVGHPSDNEIGLITSLFLLGAFFGSAPSGVIADSIGRRKAIVVGCIIFIIGGCLQTAAVNLGMMMAGRFLAGWGVGQLAHLAPLFQSEIAHSSIRGRLTTLQQFFLGIGAFIASFIGYGCYNRLQGTQAQWRLPLGLQLFPAVPLALLIHAFPESPRWLAMKGRHDDALKTLARLHANGNTSDIFVQTELADIEASIEKEREESRNAWSLLFFEPSNRRRLLLGVILQFSVQMTGVSAIQYYAPAIFEEVGFDAGQTLLFQSINSIIALFGEAACVLLVDRLGRRWPLIIANAFSSSTFVIGTAIIAIYPADPNNPSGNKSAHYAFVVMTWLFNFAFSSAIGPISWAYPVEIFGSATRARGTAITSMAAWIANFMIAQVTPHAFSNIGWKYYLVFAICGYTNALTFWALFPETKGRKLEEMDDFFQHSSWFVPTAKFTPISATQRENEMRAGNTFGGEDVVDSDSKERIDRTEKFLYHELSMTVDYGTRPERSVRHWASHAVPVSVTGGCVYAGGVAPLYLASRGPPLVQHLELLLTTTQLVSPNNTHSGSIMESKDRRAMHSDRQHALHANDRRKSKSVRAPKSHGGSRPGSHIAQTDDSDDYVDYATCVHDILNSYDWEPETGANVNNNHRSPRNTQISLAEIIQIKPGRKKKANTIYTTVPEGDFEMVPRPGKVLVLDEENDEWENISMGVLRDESNVAQLGFPPLSYAAALSRR</sequence>
<name>A0A8H7HF13_9AGAM</name>
<dbReference type="InterPro" id="IPR005828">
    <property type="entry name" value="MFS_sugar_transport-like"/>
</dbReference>
<feature type="transmembrane region" description="Helical" evidence="9">
    <location>
        <begin position="432"/>
        <end position="451"/>
    </location>
</feature>
<feature type="transmembrane region" description="Helical" evidence="9">
    <location>
        <begin position="402"/>
        <end position="420"/>
    </location>
</feature>
<dbReference type="GO" id="GO:0016020">
    <property type="term" value="C:membrane"/>
    <property type="evidence" value="ECO:0007669"/>
    <property type="project" value="UniProtKB-SubCell"/>
</dbReference>
<feature type="transmembrane region" description="Helical" evidence="9">
    <location>
        <begin position="51"/>
        <end position="69"/>
    </location>
</feature>
<dbReference type="InterPro" id="IPR050360">
    <property type="entry name" value="MFS_Sugar_Transporters"/>
</dbReference>
<feature type="transmembrane region" description="Helical" evidence="9">
    <location>
        <begin position="299"/>
        <end position="320"/>
    </location>
</feature>
<protein>
    <submittedName>
        <fullName evidence="11">General substrate transporter</fullName>
    </submittedName>
</protein>
<dbReference type="InterPro" id="IPR020846">
    <property type="entry name" value="MFS_dom"/>
</dbReference>
<dbReference type="PROSITE" id="PS00216">
    <property type="entry name" value="SUGAR_TRANSPORT_1"/>
    <property type="match status" value="1"/>
</dbReference>
<dbReference type="GO" id="GO:0005351">
    <property type="term" value="F:carbohydrate:proton symporter activity"/>
    <property type="evidence" value="ECO:0007669"/>
    <property type="project" value="TreeGrafter"/>
</dbReference>
<dbReference type="SUPFAM" id="SSF103473">
    <property type="entry name" value="MFS general substrate transporter"/>
    <property type="match status" value="1"/>
</dbReference>
<comment type="subcellular location">
    <subcellularLocation>
        <location evidence="1">Membrane</location>
        <topology evidence="1">Multi-pass membrane protein</topology>
    </subcellularLocation>
</comment>
<dbReference type="Gene3D" id="1.20.1250.20">
    <property type="entry name" value="MFS general substrate transporter like domains"/>
    <property type="match status" value="1"/>
</dbReference>
<feature type="domain" description="Major facilitator superfamily (MFS) profile" evidence="10">
    <location>
        <begin position="12"/>
        <end position="455"/>
    </location>
</feature>
<dbReference type="InterPro" id="IPR003663">
    <property type="entry name" value="Sugar/inositol_transpt"/>
</dbReference>
<feature type="compositionally biased region" description="Basic and acidic residues" evidence="8">
    <location>
        <begin position="595"/>
        <end position="615"/>
    </location>
</feature>
<comment type="catalytic activity">
    <reaction evidence="7">
        <text>myo-inositol(out) + H(+)(out) = myo-inositol(in) + H(+)(in)</text>
        <dbReference type="Rhea" id="RHEA:60364"/>
        <dbReference type="ChEBI" id="CHEBI:15378"/>
        <dbReference type="ChEBI" id="CHEBI:17268"/>
    </reaction>
</comment>
<evidence type="ECO:0000256" key="4">
    <source>
        <dbReference type="ARBA" id="ARBA00022692"/>
    </source>
</evidence>
<proteinExistence type="inferred from homology"/>
<evidence type="ECO:0000256" key="8">
    <source>
        <dbReference type="SAM" id="MobiDB-lite"/>
    </source>
</evidence>
<feature type="transmembrane region" description="Helical" evidence="9">
    <location>
        <begin position="81"/>
        <end position="100"/>
    </location>
</feature>
<evidence type="ECO:0000313" key="12">
    <source>
        <dbReference type="Proteomes" id="UP000650582"/>
    </source>
</evidence>
<dbReference type="FunFam" id="1.20.1250.20:FF:000090">
    <property type="entry name" value="MFS sugar transporter, putative"/>
    <property type="match status" value="1"/>
</dbReference>
<feature type="region of interest" description="Disordered" evidence="8">
    <location>
        <begin position="584"/>
        <end position="641"/>
    </location>
</feature>
<feature type="transmembrane region" description="Helical" evidence="9">
    <location>
        <begin position="364"/>
        <end position="390"/>
    </location>
</feature>
<keyword evidence="3" id="KW-0813">Transport</keyword>
<keyword evidence="6 9" id="KW-0472">Membrane</keyword>
<dbReference type="InterPro" id="IPR036259">
    <property type="entry name" value="MFS_trans_sf"/>
</dbReference>
<dbReference type="AlphaFoldDB" id="A0A8H7HF13"/>
<dbReference type="EMBL" id="JACYCC010000035">
    <property type="protein sequence ID" value="KAF8682369.1"/>
    <property type="molecule type" value="Genomic_DNA"/>
</dbReference>
<dbReference type="PRINTS" id="PR00171">
    <property type="entry name" value="SUGRTRNSPORT"/>
</dbReference>
<evidence type="ECO:0000256" key="5">
    <source>
        <dbReference type="ARBA" id="ARBA00022989"/>
    </source>
</evidence>
<organism evidence="11 12">
    <name type="scientific">Rhizoctonia solani</name>
    <dbReference type="NCBI Taxonomy" id="456999"/>
    <lineage>
        <taxon>Eukaryota</taxon>
        <taxon>Fungi</taxon>
        <taxon>Dikarya</taxon>
        <taxon>Basidiomycota</taxon>
        <taxon>Agaricomycotina</taxon>
        <taxon>Agaricomycetes</taxon>
        <taxon>Cantharellales</taxon>
        <taxon>Ceratobasidiaceae</taxon>
        <taxon>Rhizoctonia</taxon>
    </lineage>
</organism>
<evidence type="ECO:0000256" key="1">
    <source>
        <dbReference type="ARBA" id="ARBA00004141"/>
    </source>
</evidence>
<dbReference type="PROSITE" id="PS50850">
    <property type="entry name" value="MFS"/>
    <property type="match status" value="1"/>
</dbReference>
<feature type="transmembrane region" description="Helical" evidence="9">
    <location>
        <begin position="262"/>
        <end position="284"/>
    </location>
</feature>
<dbReference type="Proteomes" id="UP000650582">
    <property type="component" value="Unassembled WGS sequence"/>
</dbReference>